<dbReference type="Gene3D" id="3.40.50.150">
    <property type="entry name" value="Vaccinia Virus protein VP39"/>
    <property type="match status" value="1"/>
</dbReference>
<comment type="catalytic activity">
    <reaction evidence="7">
        <text>[protein]-L-isoaspartate + S-adenosyl-L-methionine = [protein]-L-isoaspartate alpha-methyl ester + S-adenosyl-L-homocysteine</text>
        <dbReference type="Rhea" id="RHEA:12705"/>
        <dbReference type="Rhea" id="RHEA-COMP:12143"/>
        <dbReference type="Rhea" id="RHEA-COMP:12144"/>
        <dbReference type="ChEBI" id="CHEBI:57856"/>
        <dbReference type="ChEBI" id="CHEBI:59789"/>
        <dbReference type="ChEBI" id="CHEBI:90596"/>
        <dbReference type="ChEBI" id="CHEBI:90598"/>
        <dbReference type="EC" id="2.1.1.77"/>
    </reaction>
</comment>
<dbReference type="GO" id="GO:0004719">
    <property type="term" value="F:protein-L-isoaspartate (D-aspartate) O-methyltransferase activity"/>
    <property type="evidence" value="ECO:0007669"/>
    <property type="project" value="UniProtKB-UniRule"/>
</dbReference>
<organism evidence="8 9">
    <name type="scientific">Pseudocercospora fuligena</name>
    <dbReference type="NCBI Taxonomy" id="685502"/>
    <lineage>
        <taxon>Eukaryota</taxon>
        <taxon>Fungi</taxon>
        <taxon>Dikarya</taxon>
        <taxon>Ascomycota</taxon>
        <taxon>Pezizomycotina</taxon>
        <taxon>Dothideomycetes</taxon>
        <taxon>Dothideomycetidae</taxon>
        <taxon>Mycosphaerellales</taxon>
        <taxon>Mycosphaerellaceae</taxon>
        <taxon>Pseudocercospora</taxon>
    </lineage>
</organism>
<comment type="subcellular location">
    <subcellularLocation>
        <location evidence="1">Cytoplasm</location>
    </subcellularLocation>
</comment>
<dbReference type="SUPFAM" id="SSF53335">
    <property type="entry name" value="S-adenosyl-L-methionine-dependent methyltransferases"/>
    <property type="match status" value="1"/>
</dbReference>
<dbReference type="EC" id="2.1.1.77" evidence="7"/>
<evidence type="ECO:0000256" key="5">
    <source>
        <dbReference type="ARBA" id="ARBA00022679"/>
    </source>
</evidence>
<reference evidence="8" key="1">
    <citation type="submission" date="2020-04" db="EMBL/GenBank/DDBJ databases">
        <title>Draft genome resource of the tomato pathogen Pseudocercospora fuligena.</title>
        <authorList>
            <person name="Zaccaron A."/>
        </authorList>
    </citation>
    <scope>NUCLEOTIDE SEQUENCE</scope>
    <source>
        <strain evidence="8">PF001</strain>
    </source>
</reference>
<dbReference type="NCBIfam" id="TIGR00080">
    <property type="entry name" value="pimt"/>
    <property type="match status" value="1"/>
</dbReference>
<evidence type="ECO:0000313" key="9">
    <source>
        <dbReference type="Proteomes" id="UP000660729"/>
    </source>
</evidence>
<keyword evidence="6 7" id="KW-0949">S-adenosyl-L-methionine</keyword>
<evidence type="ECO:0000256" key="6">
    <source>
        <dbReference type="ARBA" id="ARBA00022691"/>
    </source>
</evidence>
<sequence>MAWRSSGSSNEELIEKLAQNGLITSERVKNAMKGVRLTIYMSTYCIAMYSQSVTTPSPIAQRASTNAPIQVDRAHYAPYAPYQDSPQTIGHRATISAPHMHANACESLLPFLRPGSKVLDIGSGSGYLTHVLAELVKAHPNTSSSEAAGTVIGVEHIQPLVDLATKNTRKSKEGAELMDNGGIRYVKADGRKGWEEGAPYDAIHVGAAAAGHQQALVDQLKSPGRLFIPVEEELGVQNIWVIDKDENGKVERRKEYGVQYVPLTDAPEES</sequence>
<dbReference type="InterPro" id="IPR000682">
    <property type="entry name" value="PCMT"/>
</dbReference>
<dbReference type="EMBL" id="JABCIY010000003">
    <property type="protein sequence ID" value="KAF7198195.1"/>
    <property type="molecule type" value="Genomic_DNA"/>
</dbReference>
<evidence type="ECO:0000313" key="8">
    <source>
        <dbReference type="EMBL" id="KAF7198195.1"/>
    </source>
</evidence>
<dbReference type="Pfam" id="PF01135">
    <property type="entry name" value="PCMT"/>
    <property type="match status" value="1"/>
</dbReference>
<dbReference type="Proteomes" id="UP000660729">
    <property type="component" value="Unassembled WGS sequence"/>
</dbReference>
<dbReference type="PANTHER" id="PTHR11579:SF0">
    <property type="entry name" value="PROTEIN-L-ISOASPARTATE(D-ASPARTATE) O-METHYLTRANSFERASE"/>
    <property type="match status" value="1"/>
</dbReference>
<keyword evidence="3" id="KW-0963">Cytoplasm</keyword>
<dbReference type="AlphaFoldDB" id="A0A8H6RUN7"/>
<gene>
    <name evidence="8" type="ORF">HII31_00551</name>
</gene>
<evidence type="ECO:0000256" key="2">
    <source>
        <dbReference type="ARBA" id="ARBA00005369"/>
    </source>
</evidence>
<dbReference type="OrthoDB" id="73890at2759"/>
<comment type="caution">
    <text evidence="8">The sequence shown here is derived from an EMBL/GenBank/DDBJ whole genome shotgun (WGS) entry which is preliminary data.</text>
</comment>
<keyword evidence="5 7" id="KW-0808">Transferase</keyword>
<dbReference type="GO" id="GO:0005737">
    <property type="term" value="C:cytoplasm"/>
    <property type="evidence" value="ECO:0007669"/>
    <property type="project" value="UniProtKB-SubCell"/>
</dbReference>
<keyword evidence="9" id="KW-1185">Reference proteome</keyword>
<keyword evidence="4 7" id="KW-0489">Methyltransferase</keyword>
<evidence type="ECO:0000256" key="1">
    <source>
        <dbReference type="ARBA" id="ARBA00004496"/>
    </source>
</evidence>
<dbReference type="GO" id="GO:0032259">
    <property type="term" value="P:methylation"/>
    <property type="evidence" value="ECO:0007669"/>
    <property type="project" value="UniProtKB-KW"/>
</dbReference>
<dbReference type="PROSITE" id="PS01279">
    <property type="entry name" value="PCMT"/>
    <property type="match status" value="1"/>
</dbReference>
<evidence type="ECO:0000256" key="4">
    <source>
        <dbReference type="ARBA" id="ARBA00022603"/>
    </source>
</evidence>
<dbReference type="CDD" id="cd02440">
    <property type="entry name" value="AdoMet_MTases"/>
    <property type="match status" value="1"/>
</dbReference>
<proteinExistence type="inferred from homology"/>
<evidence type="ECO:0000256" key="3">
    <source>
        <dbReference type="ARBA" id="ARBA00022490"/>
    </source>
</evidence>
<protein>
    <recommendedName>
        <fullName evidence="7">Protein-L-isoaspartate O-methyltransferase</fullName>
        <ecNumber evidence="7">2.1.1.77</ecNumber>
    </recommendedName>
</protein>
<dbReference type="PANTHER" id="PTHR11579">
    <property type="entry name" value="PROTEIN-L-ISOASPARTATE O-METHYLTRANSFERASE"/>
    <property type="match status" value="1"/>
</dbReference>
<evidence type="ECO:0000256" key="7">
    <source>
        <dbReference type="RuleBase" id="RU003802"/>
    </source>
</evidence>
<dbReference type="InterPro" id="IPR029063">
    <property type="entry name" value="SAM-dependent_MTases_sf"/>
</dbReference>
<accession>A0A8H6RUN7</accession>
<comment type="similarity">
    <text evidence="2 7">Belongs to the methyltransferase superfamily. L-isoaspartyl/D-aspartyl protein methyltransferase family.</text>
</comment>
<name>A0A8H6RUN7_9PEZI</name>